<proteinExistence type="predicted"/>
<dbReference type="AlphaFoldDB" id="A0A5B8RE77"/>
<evidence type="ECO:0000313" key="3">
    <source>
        <dbReference type="EMBL" id="QEA07160.1"/>
    </source>
</evidence>
<accession>A0A5B8RE77</accession>
<gene>
    <name evidence="3" type="ORF">KBTEX_03505</name>
</gene>
<keyword evidence="1" id="KW-1005">Bacterial flagellum biogenesis</keyword>
<dbReference type="Pfam" id="PF05130">
    <property type="entry name" value="FlgN"/>
    <property type="match status" value="1"/>
</dbReference>
<evidence type="ECO:0000256" key="1">
    <source>
        <dbReference type="ARBA" id="ARBA00022795"/>
    </source>
</evidence>
<dbReference type="Gene3D" id="1.20.58.300">
    <property type="entry name" value="FlgN-like"/>
    <property type="match status" value="1"/>
</dbReference>
<evidence type="ECO:0000256" key="2">
    <source>
        <dbReference type="SAM" id="MobiDB-lite"/>
    </source>
</evidence>
<feature type="region of interest" description="Disordered" evidence="2">
    <location>
        <begin position="112"/>
        <end position="138"/>
    </location>
</feature>
<organism evidence="3">
    <name type="scientific">uncultured organism</name>
    <dbReference type="NCBI Taxonomy" id="155900"/>
    <lineage>
        <taxon>unclassified sequences</taxon>
        <taxon>environmental samples</taxon>
    </lineage>
</organism>
<dbReference type="InterPro" id="IPR036679">
    <property type="entry name" value="FlgN-like_sf"/>
</dbReference>
<reference evidence="3" key="1">
    <citation type="submission" date="2019-06" db="EMBL/GenBank/DDBJ databases">
        <authorList>
            <person name="Murdoch R.W."/>
            <person name="Fathepure B."/>
        </authorList>
    </citation>
    <scope>NUCLEOTIDE SEQUENCE</scope>
</reference>
<dbReference type="SUPFAM" id="SSF140566">
    <property type="entry name" value="FlgN-like"/>
    <property type="match status" value="1"/>
</dbReference>
<sequence length="138" mass="14767">MADGTLTLDGLRTLRGLVDELDAVLEREHAEITARADPATIEATAQEKLRLFEAIDTCPEPAPPGEDADSALQTEWQALRDTLARVNRRNERNGIAIARVLETVGEEVALLTGRERDGETYGPGGGTASGSGRLRTSA</sequence>
<protein>
    <recommendedName>
        <fullName evidence="4">FlgN protein</fullName>
    </recommendedName>
</protein>
<evidence type="ECO:0008006" key="4">
    <source>
        <dbReference type="Google" id="ProtNLM"/>
    </source>
</evidence>
<dbReference type="InterPro" id="IPR007809">
    <property type="entry name" value="FlgN-like"/>
</dbReference>
<name>A0A5B8RE77_9ZZZZ</name>
<dbReference type="EMBL" id="MN079208">
    <property type="protein sequence ID" value="QEA07160.1"/>
    <property type="molecule type" value="Genomic_DNA"/>
</dbReference>